<protein>
    <recommendedName>
        <fullName evidence="3">DUF2200 domain-containing protein</fullName>
    </recommendedName>
</protein>
<dbReference type="InterPro" id="IPR023204">
    <property type="entry name" value="SP1917_dom_sf"/>
</dbReference>
<dbReference type="Gene3D" id="1.10.8.290">
    <property type="entry name" value="uncharacterized protein sp1917 domain"/>
    <property type="match status" value="1"/>
</dbReference>
<reference evidence="1" key="2">
    <citation type="submission" date="2020-09" db="EMBL/GenBank/DDBJ databases">
        <authorList>
            <person name="Sun Q."/>
            <person name="Kim S."/>
        </authorList>
    </citation>
    <scope>NUCLEOTIDE SEQUENCE</scope>
    <source>
        <strain evidence="1">KCTC 32437</strain>
    </source>
</reference>
<dbReference type="PIRSF" id="PIRSF033199">
    <property type="entry name" value="UCP033199"/>
    <property type="match status" value="1"/>
</dbReference>
<organism evidence="1 2">
    <name type="scientific">Devosia pacifica</name>
    <dbReference type="NCBI Taxonomy" id="1335967"/>
    <lineage>
        <taxon>Bacteria</taxon>
        <taxon>Pseudomonadati</taxon>
        <taxon>Pseudomonadota</taxon>
        <taxon>Alphaproteobacteria</taxon>
        <taxon>Hyphomicrobiales</taxon>
        <taxon>Devosiaceae</taxon>
        <taxon>Devosia</taxon>
    </lineage>
</organism>
<evidence type="ECO:0000313" key="1">
    <source>
        <dbReference type="EMBL" id="GHA32452.1"/>
    </source>
</evidence>
<comment type="caution">
    <text evidence="1">The sequence shown here is derived from an EMBL/GenBank/DDBJ whole genome shotgun (WGS) entry which is preliminary data.</text>
</comment>
<name>A0A918SCQ5_9HYPH</name>
<dbReference type="EMBL" id="BMZE01000003">
    <property type="protein sequence ID" value="GHA32452.1"/>
    <property type="molecule type" value="Genomic_DNA"/>
</dbReference>
<dbReference type="RefSeq" id="WP_189426588.1">
    <property type="nucleotide sequence ID" value="NZ_BMZE01000003.1"/>
</dbReference>
<evidence type="ECO:0008006" key="3">
    <source>
        <dbReference type="Google" id="ProtNLM"/>
    </source>
</evidence>
<keyword evidence="2" id="KW-1185">Reference proteome</keyword>
<proteinExistence type="predicted"/>
<gene>
    <name evidence="1" type="ORF">GCM10007989_30650</name>
</gene>
<dbReference type="Pfam" id="PF09966">
    <property type="entry name" value="DUF2200"/>
    <property type="match status" value="1"/>
</dbReference>
<sequence length="124" mass="13894">MAGHRIFSVSVESVYPLYITKAERKGRTKAEVDTIICWLTGHDERSLESALSLSFEEFFGTAPRMNPSRFLIKGVVCGVRVEDIEDPTMREIRYLDKLIDELAKGKAMDKILRCEPAAEASPGS</sequence>
<reference evidence="1" key="1">
    <citation type="journal article" date="2014" name="Int. J. Syst. Evol. Microbiol.">
        <title>Complete genome sequence of Corynebacterium casei LMG S-19264T (=DSM 44701T), isolated from a smear-ripened cheese.</title>
        <authorList>
            <consortium name="US DOE Joint Genome Institute (JGI-PGF)"/>
            <person name="Walter F."/>
            <person name="Albersmeier A."/>
            <person name="Kalinowski J."/>
            <person name="Ruckert C."/>
        </authorList>
    </citation>
    <scope>NUCLEOTIDE SEQUENCE</scope>
    <source>
        <strain evidence="1">KCTC 32437</strain>
    </source>
</reference>
<accession>A0A918SCQ5</accession>
<dbReference type="InterPro" id="IPR014580">
    <property type="entry name" value="UCP033199"/>
</dbReference>
<dbReference type="AlphaFoldDB" id="A0A918SCQ5"/>
<dbReference type="Proteomes" id="UP000646579">
    <property type="component" value="Unassembled WGS sequence"/>
</dbReference>
<evidence type="ECO:0000313" key="2">
    <source>
        <dbReference type="Proteomes" id="UP000646579"/>
    </source>
</evidence>